<protein>
    <submittedName>
        <fullName evidence="2">Uncharacterized protein</fullName>
    </submittedName>
</protein>
<reference evidence="3" key="1">
    <citation type="journal article" date="2019" name="Int. J. Syst. Evol. Microbiol.">
        <title>The Global Catalogue of Microorganisms (GCM) 10K type strain sequencing project: providing services to taxonomists for standard genome sequencing and annotation.</title>
        <authorList>
            <consortium name="The Broad Institute Genomics Platform"/>
            <consortium name="The Broad Institute Genome Sequencing Center for Infectious Disease"/>
            <person name="Wu L."/>
            <person name="Ma J."/>
        </authorList>
    </citation>
    <scope>NUCLEOTIDE SEQUENCE [LARGE SCALE GENOMIC DNA]</scope>
    <source>
        <strain evidence="3">CCUG 48316</strain>
    </source>
</reference>
<dbReference type="Proteomes" id="UP001596292">
    <property type="component" value="Unassembled WGS sequence"/>
</dbReference>
<sequence>MALADRHARMFRRDLAVEATPALGTTRIWLVGLTSLALLVAGAAALRPPAAIPDADLARVIRFMAAMKGVFALMAFAASYWRIARPAASWRVAVYVTAPPAMAGGAVALWCFENAGLAAAGLHLGLFAMLAAALTDRDFLPDFVRR</sequence>
<feature type="transmembrane region" description="Helical" evidence="1">
    <location>
        <begin position="116"/>
        <end position="135"/>
    </location>
</feature>
<proteinExistence type="predicted"/>
<name>A0ABW2BL82_9HYPH</name>
<evidence type="ECO:0000313" key="2">
    <source>
        <dbReference type="EMBL" id="MFC6790870.1"/>
    </source>
</evidence>
<evidence type="ECO:0000256" key="1">
    <source>
        <dbReference type="SAM" id="Phobius"/>
    </source>
</evidence>
<keyword evidence="3" id="KW-1185">Reference proteome</keyword>
<comment type="caution">
    <text evidence="2">The sequence shown here is derived from an EMBL/GenBank/DDBJ whole genome shotgun (WGS) entry which is preliminary data.</text>
</comment>
<organism evidence="2 3">
    <name type="scientific">Methylobacterium komagatae</name>
    <dbReference type="NCBI Taxonomy" id="374425"/>
    <lineage>
        <taxon>Bacteria</taxon>
        <taxon>Pseudomonadati</taxon>
        <taxon>Pseudomonadota</taxon>
        <taxon>Alphaproteobacteria</taxon>
        <taxon>Hyphomicrobiales</taxon>
        <taxon>Methylobacteriaceae</taxon>
        <taxon>Methylobacterium</taxon>
    </lineage>
</organism>
<feature type="transmembrane region" description="Helical" evidence="1">
    <location>
        <begin position="61"/>
        <end position="80"/>
    </location>
</feature>
<keyword evidence="1" id="KW-0812">Transmembrane</keyword>
<keyword evidence="1" id="KW-1133">Transmembrane helix</keyword>
<keyword evidence="1" id="KW-0472">Membrane</keyword>
<accession>A0ABW2BL82</accession>
<gene>
    <name evidence="2" type="ORF">ACFQE0_15360</name>
</gene>
<dbReference type="EMBL" id="JBHSWN010000001">
    <property type="protein sequence ID" value="MFC6790870.1"/>
    <property type="molecule type" value="Genomic_DNA"/>
</dbReference>
<dbReference type="RefSeq" id="WP_378971141.1">
    <property type="nucleotide sequence ID" value="NZ_JBHSWN010000001.1"/>
</dbReference>
<feature type="transmembrane region" description="Helical" evidence="1">
    <location>
        <begin position="92"/>
        <end position="110"/>
    </location>
</feature>
<evidence type="ECO:0000313" key="3">
    <source>
        <dbReference type="Proteomes" id="UP001596292"/>
    </source>
</evidence>